<reference evidence="9" key="1">
    <citation type="journal article" date="2019" name="Int. J. Syst. Evol. Microbiol.">
        <title>The Global Catalogue of Microorganisms (GCM) 10K type strain sequencing project: providing services to taxonomists for standard genome sequencing and annotation.</title>
        <authorList>
            <consortium name="The Broad Institute Genomics Platform"/>
            <consortium name="The Broad Institute Genome Sequencing Center for Infectious Disease"/>
            <person name="Wu L."/>
            <person name="Ma J."/>
        </authorList>
    </citation>
    <scope>NUCLEOTIDE SEQUENCE [LARGE SCALE GENOMIC DNA]</scope>
    <source>
        <strain evidence="9">CGMCC 1.10759</strain>
    </source>
</reference>
<evidence type="ECO:0000256" key="6">
    <source>
        <dbReference type="ARBA" id="ARBA00034078"/>
    </source>
</evidence>
<dbReference type="CDD" id="cd00207">
    <property type="entry name" value="fer2"/>
    <property type="match status" value="1"/>
</dbReference>
<evidence type="ECO:0000256" key="4">
    <source>
        <dbReference type="ARBA" id="ARBA00023004"/>
    </source>
</evidence>
<keyword evidence="9" id="KW-1185">Reference proteome</keyword>
<dbReference type="Proteomes" id="UP001595904">
    <property type="component" value="Unassembled WGS sequence"/>
</dbReference>
<dbReference type="Gene3D" id="3.10.20.30">
    <property type="match status" value="1"/>
</dbReference>
<dbReference type="SUPFAM" id="SSF54292">
    <property type="entry name" value="2Fe-2S ferredoxin-like"/>
    <property type="match status" value="1"/>
</dbReference>
<evidence type="ECO:0000313" key="9">
    <source>
        <dbReference type="Proteomes" id="UP001595904"/>
    </source>
</evidence>
<name>A0ABV8T3J8_9GAMM</name>
<comment type="caution">
    <text evidence="8">The sequence shown here is derived from an EMBL/GenBank/DDBJ whole genome shotgun (WGS) entry which is preliminary data.</text>
</comment>
<dbReference type="InterPro" id="IPR036010">
    <property type="entry name" value="2Fe-2S_ferredoxin-like_sf"/>
</dbReference>
<accession>A0ABV8T3J8</accession>
<keyword evidence="4" id="KW-0408">Iron</keyword>
<keyword evidence="3" id="KW-0479">Metal-binding</keyword>
<evidence type="ECO:0000256" key="3">
    <source>
        <dbReference type="ARBA" id="ARBA00022723"/>
    </source>
</evidence>
<dbReference type="EMBL" id="JBHSDU010000015">
    <property type="protein sequence ID" value="MFC4314233.1"/>
    <property type="molecule type" value="Genomic_DNA"/>
</dbReference>
<evidence type="ECO:0000313" key="8">
    <source>
        <dbReference type="EMBL" id="MFC4314233.1"/>
    </source>
</evidence>
<gene>
    <name evidence="8" type="ORF">ACFPN2_34530</name>
</gene>
<keyword evidence="2" id="KW-0001">2Fe-2S</keyword>
<sequence>MTNEEQSGVAVLVVDDAGERRVRLALGDTVLTTLQDANVAVGSVCGGNMSCGTCHVYIELPGVDCERVRSPEETALLEDSRHFRRDRSRLACQVEVTAALAAARIVVAPDE</sequence>
<evidence type="ECO:0000256" key="5">
    <source>
        <dbReference type="ARBA" id="ARBA00023014"/>
    </source>
</evidence>
<feature type="domain" description="2Fe-2S ferredoxin-type" evidence="7">
    <location>
        <begin position="9"/>
        <end position="111"/>
    </location>
</feature>
<dbReference type="InterPro" id="IPR012675">
    <property type="entry name" value="Beta-grasp_dom_sf"/>
</dbReference>
<dbReference type="InterPro" id="IPR001041">
    <property type="entry name" value="2Fe-2S_ferredoxin-type"/>
</dbReference>
<comment type="similarity">
    <text evidence="1">Belongs to the adrenodoxin/putidaredoxin family.</text>
</comment>
<evidence type="ECO:0000259" key="7">
    <source>
        <dbReference type="PROSITE" id="PS51085"/>
    </source>
</evidence>
<dbReference type="RefSeq" id="WP_380605249.1">
    <property type="nucleotide sequence ID" value="NZ_JBHSDU010000015.1"/>
</dbReference>
<dbReference type="Pfam" id="PF00111">
    <property type="entry name" value="Fer2"/>
    <property type="match status" value="1"/>
</dbReference>
<dbReference type="InterPro" id="IPR001055">
    <property type="entry name" value="Adrenodoxin-like"/>
</dbReference>
<dbReference type="PROSITE" id="PS51085">
    <property type="entry name" value="2FE2S_FER_2"/>
    <property type="match status" value="1"/>
</dbReference>
<comment type="cofactor">
    <cofactor evidence="6">
        <name>[2Fe-2S] cluster</name>
        <dbReference type="ChEBI" id="CHEBI:190135"/>
    </cofactor>
</comment>
<proteinExistence type="inferred from homology"/>
<dbReference type="PANTHER" id="PTHR23426:SF65">
    <property type="entry name" value="FERREDOXIN-2, MITOCHONDRIAL"/>
    <property type="match status" value="1"/>
</dbReference>
<evidence type="ECO:0000256" key="2">
    <source>
        <dbReference type="ARBA" id="ARBA00022714"/>
    </source>
</evidence>
<dbReference type="PANTHER" id="PTHR23426">
    <property type="entry name" value="FERREDOXIN/ADRENODOXIN"/>
    <property type="match status" value="1"/>
</dbReference>
<protein>
    <submittedName>
        <fullName evidence="8">2Fe-2S iron-sulfur cluster-binding protein</fullName>
    </submittedName>
</protein>
<evidence type="ECO:0000256" key="1">
    <source>
        <dbReference type="ARBA" id="ARBA00010914"/>
    </source>
</evidence>
<keyword evidence="5" id="KW-0411">Iron-sulfur</keyword>
<organism evidence="8 9">
    <name type="scientific">Steroidobacter flavus</name>
    <dbReference type="NCBI Taxonomy" id="1842136"/>
    <lineage>
        <taxon>Bacteria</taxon>
        <taxon>Pseudomonadati</taxon>
        <taxon>Pseudomonadota</taxon>
        <taxon>Gammaproteobacteria</taxon>
        <taxon>Steroidobacterales</taxon>
        <taxon>Steroidobacteraceae</taxon>
        <taxon>Steroidobacter</taxon>
    </lineage>
</organism>